<evidence type="ECO:0000256" key="1">
    <source>
        <dbReference type="SAM" id="Phobius"/>
    </source>
</evidence>
<dbReference type="PANTHER" id="PTHR14969:SF13">
    <property type="entry name" value="AT30094P"/>
    <property type="match status" value="1"/>
</dbReference>
<evidence type="ECO:0000313" key="3">
    <source>
        <dbReference type="EMBL" id="KRN47159.1"/>
    </source>
</evidence>
<keyword evidence="4" id="KW-1185">Reference proteome</keyword>
<organism evidence="3 4">
    <name type="scientific">Weissella viridescens</name>
    <name type="common">Lactobacillus viridescens</name>
    <dbReference type="NCBI Taxonomy" id="1629"/>
    <lineage>
        <taxon>Bacteria</taxon>
        <taxon>Bacillati</taxon>
        <taxon>Bacillota</taxon>
        <taxon>Bacilli</taxon>
        <taxon>Lactobacillales</taxon>
        <taxon>Lactobacillaceae</taxon>
        <taxon>Weissella</taxon>
    </lineage>
</organism>
<feature type="transmembrane region" description="Helical" evidence="1">
    <location>
        <begin position="18"/>
        <end position="41"/>
    </location>
</feature>
<dbReference type="PANTHER" id="PTHR14969">
    <property type="entry name" value="SPHINGOSINE-1-PHOSPHATE PHOSPHOHYDROLASE"/>
    <property type="match status" value="1"/>
</dbReference>
<protein>
    <submittedName>
        <fullName evidence="3">Membrane-associated phospholipid phosphatase</fullName>
    </submittedName>
</protein>
<dbReference type="AlphaFoldDB" id="A0A0R2HB80"/>
<feature type="domain" description="Phosphatidic acid phosphatase type 2/haloperoxidase" evidence="2">
    <location>
        <begin position="175"/>
        <end position="296"/>
    </location>
</feature>
<dbReference type="Proteomes" id="UP000051992">
    <property type="component" value="Unassembled WGS sequence"/>
</dbReference>
<feature type="transmembrane region" description="Helical" evidence="1">
    <location>
        <begin position="142"/>
        <end position="162"/>
    </location>
</feature>
<feature type="transmembrane region" description="Helical" evidence="1">
    <location>
        <begin position="61"/>
        <end position="79"/>
    </location>
</feature>
<feature type="transmembrane region" description="Helical" evidence="1">
    <location>
        <begin position="281"/>
        <end position="299"/>
    </location>
</feature>
<gene>
    <name evidence="3" type="ORF">IV50_GL000430</name>
</gene>
<feature type="transmembrane region" description="Helical" evidence="1">
    <location>
        <begin position="227"/>
        <end position="247"/>
    </location>
</feature>
<sequence length="310" mass="35112">MVNQEGVDAMSVAEQKRWFIAATSIFVVLMIIAGCWDLQISRHFIDYNSIFGTLFQTLGEFPVYMVLVLSGEIAMAYGLRNRVNGLFSGSLVIGGFALSIWQLQKYLSEIESYSLAIQDNVHRHRPIGLANSDSSEAGLNLVITYAILIFTYIVVTLLLQYWLYHKTAQQIKQLLIVSVFASLTVLLAYEANIALKQAWGRVRPYELNTTQSDFTAWYQINGPNGHLSFPSGHSMAATLMIVFAWFTTGKWHRYIWGFGIGYAVLMYVSRVRIGAHFMSDTVFSGFLTFLIIYIIWELYKTVIASSNQLE</sequence>
<keyword evidence="1" id="KW-0472">Membrane</keyword>
<dbReference type="EMBL" id="JQBM01000001">
    <property type="protein sequence ID" value="KRN47159.1"/>
    <property type="molecule type" value="Genomic_DNA"/>
</dbReference>
<keyword evidence="1" id="KW-1133">Transmembrane helix</keyword>
<dbReference type="SMART" id="SM00014">
    <property type="entry name" value="acidPPc"/>
    <property type="match status" value="1"/>
</dbReference>
<feature type="transmembrane region" description="Helical" evidence="1">
    <location>
        <begin position="254"/>
        <end position="275"/>
    </location>
</feature>
<dbReference type="PATRIC" id="fig|1629.5.peg.434"/>
<name>A0A0R2HB80_WEIVI</name>
<proteinExistence type="predicted"/>
<comment type="caution">
    <text evidence="3">The sequence shown here is derived from an EMBL/GenBank/DDBJ whole genome shotgun (WGS) entry which is preliminary data.</text>
</comment>
<dbReference type="SUPFAM" id="SSF48317">
    <property type="entry name" value="Acid phosphatase/Vanadium-dependent haloperoxidase"/>
    <property type="match status" value="1"/>
</dbReference>
<dbReference type="InterPro" id="IPR000326">
    <property type="entry name" value="PAP2/HPO"/>
</dbReference>
<dbReference type="Gene3D" id="1.20.144.10">
    <property type="entry name" value="Phosphatidic acid phosphatase type 2/haloperoxidase"/>
    <property type="match status" value="1"/>
</dbReference>
<dbReference type="Pfam" id="PF01569">
    <property type="entry name" value="PAP2"/>
    <property type="match status" value="1"/>
</dbReference>
<keyword evidence="1" id="KW-0812">Transmembrane</keyword>
<evidence type="ECO:0000313" key="4">
    <source>
        <dbReference type="Proteomes" id="UP000051992"/>
    </source>
</evidence>
<reference evidence="3 4" key="1">
    <citation type="journal article" date="2015" name="Genome Announc.">
        <title>Expanding the biotechnology potential of lactobacilli through comparative genomics of 213 strains and associated genera.</title>
        <authorList>
            <person name="Sun Z."/>
            <person name="Harris H.M."/>
            <person name="McCann A."/>
            <person name="Guo C."/>
            <person name="Argimon S."/>
            <person name="Zhang W."/>
            <person name="Yang X."/>
            <person name="Jeffery I.B."/>
            <person name="Cooney J.C."/>
            <person name="Kagawa T.F."/>
            <person name="Liu W."/>
            <person name="Song Y."/>
            <person name="Salvetti E."/>
            <person name="Wrobel A."/>
            <person name="Rasinkangas P."/>
            <person name="Parkhill J."/>
            <person name="Rea M.C."/>
            <person name="O'Sullivan O."/>
            <person name="Ritari J."/>
            <person name="Douillard F.P."/>
            <person name="Paul Ross R."/>
            <person name="Yang R."/>
            <person name="Briner A.E."/>
            <person name="Felis G.E."/>
            <person name="de Vos W.M."/>
            <person name="Barrangou R."/>
            <person name="Klaenhammer T.R."/>
            <person name="Caufield P.W."/>
            <person name="Cui Y."/>
            <person name="Zhang H."/>
            <person name="O'Toole P.W."/>
        </authorList>
    </citation>
    <scope>NUCLEOTIDE SEQUENCE [LARGE SCALE GENOMIC DNA]</scope>
    <source>
        <strain evidence="3 4">DSM 20410</strain>
    </source>
</reference>
<feature type="transmembrane region" description="Helical" evidence="1">
    <location>
        <begin position="86"/>
        <end position="104"/>
    </location>
</feature>
<accession>A0A0R2HB80</accession>
<evidence type="ECO:0000259" key="2">
    <source>
        <dbReference type="SMART" id="SM00014"/>
    </source>
</evidence>
<feature type="transmembrane region" description="Helical" evidence="1">
    <location>
        <begin position="174"/>
        <end position="195"/>
    </location>
</feature>
<dbReference type="InterPro" id="IPR036938">
    <property type="entry name" value="PAP2/HPO_sf"/>
</dbReference>